<evidence type="ECO:0000256" key="1">
    <source>
        <dbReference type="ARBA" id="ARBA00004141"/>
    </source>
</evidence>
<proteinExistence type="inferred from homology"/>
<keyword evidence="10" id="KW-1185">Reference proteome</keyword>
<dbReference type="GO" id="GO:0005794">
    <property type="term" value="C:Golgi apparatus"/>
    <property type="evidence" value="ECO:0000318"/>
    <property type="project" value="GO_Central"/>
</dbReference>
<comment type="domain">
    <text evidence="7">The DHHC domain is required for palmitoyltransferase activity.</text>
</comment>
<organism evidence="9 10">
    <name type="scientific">Ciona intestinalis</name>
    <name type="common">Transparent sea squirt</name>
    <name type="synonym">Ascidia intestinalis</name>
    <dbReference type="NCBI Taxonomy" id="7719"/>
    <lineage>
        <taxon>Eukaryota</taxon>
        <taxon>Metazoa</taxon>
        <taxon>Chordata</taxon>
        <taxon>Tunicata</taxon>
        <taxon>Ascidiacea</taxon>
        <taxon>Phlebobranchia</taxon>
        <taxon>Cionidae</taxon>
        <taxon>Ciona</taxon>
    </lineage>
</organism>
<reference evidence="9" key="3">
    <citation type="submission" date="2025-08" db="UniProtKB">
        <authorList>
            <consortium name="Ensembl"/>
        </authorList>
    </citation>
    <scope>IDENTIFICATION</scope>
</reference>
<evidence type="ECO:0000256" key="4">
    <source>
        <dbReference type="ARBA" id="ARBA00022989"/>
    </source>
</evidence>
<protein>
    <recommendedName>
        <fullName evidence="7">Palmitoyltransferase</fullName>
        <ecNumber evidence="7">2.3.1.225</ecNumber>
    </recommendedName>
</protein>
<dbReference type="PANTHER" id="PTHR12246">
    <property type="entry name" value="PALMITOYLTRANSFERASE ZDHHC16"/>
    <property type="match status" value="1"/>
</dbReference>
<dbReference type="InterPro" id="IPR001594">
    <property type="entry name" value="Palmitoyltrfase_DHHC"/>
</dbReference>
<evidence type="ECO:0000256" key="3">
    <source>
        <dbReference type="ARBA" id="ARBA00022692"/>
    </source>
</evidence>
<dbReference type="Proteomes" id="UP000008144">
    <property type="component" value="Chromosome 3"/>
</dbReference>
<keyword evidence="5 7" id="KW-0472">Membrane</keyword>
<dbReference type="Ensembl" id="ENSCINT00000034794.1">
    <property type="protein sequence ID" value="ENSCINP00000034703.1"/>
    <property type="gene ID" value="ENSCING00000024982.1"/>
</dbReference>
<dbReference type="GO" id="GO:0016020">
    <property type="term" value="C:membrane"/>
    <property type="evidence" value="ECO:0007669"/>
    <property type="project" value="UniProtKB-SubCell"/>
</dbReference>
<comment type="similarity">
    <text evidence="7">Belongs to the DHHC palmitoyltransferase family.</text>
</comment>
<reference evidence="9" key="2">
    <citation type="journal article" date="2008" name="Genome Biol.">
        <title>Improved genome assembly and evidence-based global gene model set for the chordate Ciona intestinalis: new insight into intron and operon populations.</title>
        <authorList>
            <person name="Satou Y."/>
            <person name="Mineta K."/>
            <person name="Ogasawara M."/>
            <person name="Sasakura Y."/>
            <person name="Shoguchi E."/>
            <person name="Ueno K."/>
            <person name="Yamada L."/>
            <person name="Matsumoto J."/>
            <person name="Wasserscheid J."/>
            <person name="Dewar K."/>
            <person name="Wiley G.B."/>
            <person name="Macmil S.L."/>
            <person name="Roe B.A."/>
            <person name="Zeller R.W."/>
            <person name="Hastings K.E."/>
            <person name="Lemaire P."/>
            <person name="Lindquist E."/>
            <person name="Endo T."/>
            <person name="Hotta K."/>
            <person name="Inaba K."/>
        </authorList>
    </citation>
    <scope>NUCLEOTIDE SEQUENCE [LARGE SCALE GENOMIC DNA]</scope>
    <source>
        <strain evidence="9">wild type</strain>
    </source>
</reference>
<dbReference type="GO" id="GO:0019706">
    <property type="term" value="F:protein-cysteine S-palmitoyltransferase activity"/>
    <property type="evidence" value="ECO:0007669"/>
    <property type="project" value="UniProtKB-EC"/>
</dbReference>
<dbReference type="GO" id="GO:0016409">
    <property type="term" value="F:palmitoyltransferase activity"/>
    <property type="evidence" value="ECO:0000318"/>
    <property type="project" value="GO_Central"/>
</dbReference>
<feature type="transmembrane region" description="Helical" evidence="7">
    <location>
        <begin position="42"/>
        <end position="62"/>
    </location>
</feature>
<dbReference type="EMBL" id="EAAA01001645">
    <property type="status" value="NOT_ANNOTATED_CDS"/>
    <property type="molecule type" value="Genomic_DNA"/>
</dbReference>
<feature type="domain" description="Palmitoyltransferase DHHC" evidence="8">
    <location>
        <begin position="83"/>
        <end position="140"/>
    </location>
</feature>
<comment type="subcellular location">
    <subcellularLocation>
        <location evidence="1">Membrane</location>
        <topology evidence="1">Multi-pass membrane protein</topology>
    </subcellularLocation>
</comment>
<reference evidence="10" key="1">
    <citation type="journal article" date="2002" name="Science">
        <title>The draft genome of Ciona intestinalis: insights into chordate and vertebrate origins.</title>
        <authorList>
            <person name="Dehal P."/>
            <person name="Satou Y."/>
            <person name="Campbell R.K."/>
            <person name="Chapman J."/>
            <person name="Degnan B."/>
            <person name="De Tomaso A."/>
            <person name="Davidson B."/>
            <person name="Di Gregorio A."/>
            <person name="Gelpke M."/>
            <person name="Goodstein D.M."/>
            <person name="Harafuji N."/>
            <person name="Hastings K.E."/>
            <person name="Ho I."/>
            <person name="Hotta K."/>
            <person name="Huang W."/>
            <person name="Kawashima T."/>
            <person name="Lemaire P."/>
            <person name="Martinez D."/>
            <person name="Meinertzhagen I.A."/>
            <person name="Necula S."/>
            <person name="Nonaka M."/>
            <person name="Putnam N."/>
            <person name="Rash S."/>
            <person name="Saiga H."/>
            <person name="Satake M."/>
            <person name="Terry A."/>
            <person name="Yamada L."/>
            <person name="Wang H.G."/>
            <person name="Awazu S."/>
            <person name="Azumi K."/>
            <person name="Boore J."/>
            <person name="Branno M."/>
            <person name="Chin-Bow S."/>
            <person name="DeSantis R."/>
            <person name="Doyle S."/>
            <person name="Francino P."/>
            <person name="Keys D.N."/>
            <person name="Haga S."/>
            <person name="Hayashi H."/>
            <person name="Hino K."/>
            <person name="Imai K.S."/>
            <person name="Inaba K."/>
            <person name="Kano S."/>
            <person name="Kobayashi K."/>
            <person name="Kobayashi M."/>
            <person name="Lee B.I."/>
            <person name="Makabe K.W."/>
            <person name="Manohar C."/>
            <person name="Matassi G."/>
            <person name="Medina M."/>
            <person name="Mochizuki Y."/>
            <person name="Mount S."/>
            <person name="Morishita T."/>
            <person name="Miura S."/>
            <person name="Nakayama A."/>
            <person name="Nishizaka S."/>
            <person name="Nomoto H."/>
            <person name="Ohta F."/>
            <person name="Oishi K."/>
            <person name="Rigoutsos I."/>
            <person name="Sano M."/>
            <person name="Sasaki A."/>
            <person name="Sasakura Y."/>
            <person name="Shoguchi E."/>
            <person name="Shin-i T."/>
            <person name="Spagnuolo A."/>
            <person name="Stainier D."/>
            <person name="Suzuki M.M."/>
            <person name="Tassy O."/>
            <person name="Takatori N."/>
            <person name="Tokuoka M."/>
            <person name="Yagi K."/>
            <person name="Yoshizaki F."/>
            <person name="Wada S."/>
            <person name="Zhang C."/>
            <person name="Hyatt P.D."/>
            <person name="Larimer F."/>
            <person name="Detter C."/>
            <person name="Doggett N."/>
            <person name="Glavina T."/>
            <person name="Hawkins T."/>
            <person name="Richardson P."/>
            <person name="Lucas S."/>
            <person name="Kohara Y."/>
            <person name="Levine M."/>
            <person name="Satoh N."/>
            <person name="Rokhsar D.S."/>
        </authorList>
    </citation>
    <scope>NUCLEOTIDE SEQUENCE [LARGE SCALE GENOMIC DNA]</scope>
</reference>
<dbReference type="EC" id="2.3.1.225" evidence="7"/>
<name>H2XYG9_CIOIN</name>
<evidence type="ECO:0000256" key="6">
    <source>
        <dbReference type="ARBA" id="ARBA00023315"/>
    </source>
</evidence>
<accession>H2XYG9</accession>
<evidence type="ECO:0000259" key="8">
    <source>
        <dbReference type="Pfam" id="PF01529"/>
    </source>
</evidence>
<reference evidence="9" key="4">
    <citation type="submission" date="2025-09" db="UniProtKB">
        <authorList>
            <consortium name="Ensembl"/>
        </authorList>
    </citation>
    <scope>IDENTIFICATION</scope>
</reference>
<keyword evidence="4 7" id="KW-1133">Transmembrane helix</keyword>
<evidence type="ECO:0000256" key="5">
    <source>
        <dbReference type="ARBA" id="ARBA00023136"/>
    </source>
</evidence>
<evidence type="ECO:0000313" key="9">
    <source>
        <dbReference type="Ensembl" id="ENSCINP00000034703.1"/>
    </source>
</evidence>
<comment type="catalytic activity">
    <reaction evidence="7">
        <text>L-cysteinyl-[protein] + hexadecanoyl-CoA = S-hexadecanoyl-L-cysteinyl-[protein] + CoA</text>
        <dbReference type="Rhea" id="RHEA:36683"/>
        <dbReference type="Rhea" id="RHEA-COMP:10131"/>
        <dbReference type="Rhea" id="RHEA-COMP:11032"/>
        <dbReference type="ChEBI" id="CHEBI:29950"/>
        <dbReference type="ChEBI" id="CHEBI:57287"/>
        <dbReference type="ChEBI" id="CHEBI:57379"/>
        <dbReference type="ChEBI" id="CHEBI:74151"/>
        <dbReference type="EC" id="2.3.1.225"/>
    </reaction>
</comment>
<keyword evidence="2 7" id="KW-0808">Transferase</keyword>
<evidence type="ECO:0000313" key="10">
    <source>
        <dbReference type="Proteomes" id="UP000008144"/>
    </source>
</evidence>
<dbReference type="HOGENOM" id="CLU_1762880_0_0_1"/>
<sequence length="148" mass="17583">NRKKVAFIHTVGVAYFFLATFGVVYSCIFIAYPVVYTEPKDIQWRSICLIYVFINIIGNYFLGILNKSNYTPGIQVTDPPTSWKFCSVCDRYCPPRTHHCEICKVCILKRDHHCFFFCQCVGLRNQRYFIPYTYVLMFYFLERTDPYK</sequence>
<dbReference type="Pfam" id="PF01529">
    <property type="entry name" value="DHHC"/>
    <property type="match status" value="1"/>
</dbReference>
<feature type="transmembrane region" description="Helical" evidence="7">
    <location>
        <begin position="12"/>
        <end position="36"/>
    </location>
</feature>
<evidence type="ECO:0000256" key="2">
    <source>
        <dbReference type="ARBA" id="ARBA00022679"/>
    </source>
</evidence>
<keyword evidence="3 7" id="KW-0812">Transmembrane</keyword>
<dbReference type="InParanoid" id="H2XYG9"/>
<evidence type="ECO:0000256" key="7">
    <source>
        <dbReference type="RuleBase" id="RU079119"/>
    </source>
</evidence>
<dbReference type="PROSITE" id="PS50216">
    <property type="entry name" value="DHHC"/>
    <property type="match status" value="1"/>
</dbReference>
<keyword evidence="6 7" id="KW-0012">Acyltransferase</keyword>
<dbReference type="AlphaFoldDB" id="H2XYG9"/>
<dbReference type="InterPro" id="IPR039859">
    <property type="entry name" value="PFA4/ZDH16/20/ERF2-like"/>
</dbReference>
<dbReference type="STRING" id="7719.ENSCINP00000034703"/>